<feature type="compositionally biased region" description="Low complexity" evidence="1">
    <location>
        <begin position="7"/>
        <end position="30"/>
    </location>
</feature>
<evidence type="ECO:0000256" key="1">
    <source>
        <dbReference type="SAM" id="MobiDB-lite"/>
    </source>
</evidence>
<keyword evidence="3" id="KW-1185">Reference proteome</keyword>
<accession>A0A8B6BI98</accession>
<evidence type="ECO:0000313" key="2">
    <source>
        <dbReference type="EMBL" id="VDH90498.1"/>
    </source>
</evidence>
<feature type="region of interest" description="Disordered" evidence="1">
    <location>
        <begin position="1"/>
        <end position="77"/>
    </location>
</feature>
<organism evidence="2 3">
    <name type="scientific">Mytilus galloprovincialis</name>
    <name type="common">Mediterranean mussel</name>
    <dbReference type="NCBI Taxonomy" id="29158"/>
    <lineage>
        <taxon>Eukaryota</taxon>
        <taxon>Metazoa</taxon>
        <taxon>Spiralia</taxon>
        <taxon>Lophotrochozoa</taxon>
        <taxon>Mollusca</taxon>
        <taxon>Bivalvia</taxon>
        <taxon>Autobranchia</taxon>
        <taxon>Pteriomorphia</taxon>
        <taxon>Mytilida</taxon>
        <taxon>Mytiloidea</taxon>
        <taxon>Mytilidae</taxon>
        <taxon>Mytilinae</taxon>
        <taxon>Mytilus</taxon>
    </lineage>
</organism>
<dbReference type="Proteomes" id="UP000596742">
    <property type="component" value="Unassembled WGS sequence"/>
</dbReference>
<feature type="compositionally biased region" description="Low complexity" evidence="1">
    <location>
        <begin position="42"/>
        <end position="56"/>
    </location>
</feature>
<protein>
    <submittedName>
        <fullName evidence="2">Uncharacterized protein</fullName>
    </submittedName>
</protein>
<evidence type="ECO:0000313" key="3">
    <source>
        <dbReference type="Proteomes" id="UP000596742"/>
    </source>
</evidence>
<sequence length="99" mass="10155">MTLTAESSGSPSTNETNTSTNSTSNDTNTPTPSPTVKIENPSNAGSAGGKSSNKAGTDPIPKTQVLSTTPAGSGAETRSVIQSVNYYLGIVIYFLMLQL</sequence>
<reference evidence="2" key="1">
    <citation type="submission" date="2018-11" db="EMBL/GenBank/DDBJ databases">
        <authorList>
            <person name="Alioto T."/>
            <person name="Alioto T."/>
        </authorList>
    </citation>
    <scope>NUCLEOTIDE SEQUENCE</scope>
</reference>
<name>A0A8B6BI98_MYTGA</name>
<gene>
    <name evidence="2" type="ORF">MGAL_10B027855</name>
</gene>
<dbReference type="AlphaFoldDB" id="A0A8B6BI98"/>
<comment type="caution">
    <text evidence="2">The sequence shown here is derived from an EMBL/GenBank/DDBJ whole genome shotgun (WGS) entry which is preliminary data.</text>
</comment>
<proteinExistence type="predicted"/>
<dbReference type="EMBL" id="UYJE01000139">
    <property type="protein sequence ID" value="VDH90498.1"/>
    <property type="molecule type" value="Genomic_DNA"/>
</dbReference>